<dbReference type="EMBL" id="BRXU01000004">
    <property type="protein sequence ID" value="GLC51013.1"/>
    <property type="molecule type" value="Genomic_DNA"/>
</dbReference>
<evidence type="ECO:0000313" key="2">
    <source>
        <dbReference type="EMBL" id="GLC51013.1"/>
    </source>
</evidence>
<accession>A0A9W6EZF7</accession>
<feature type="region of interest" description="Disordered" evidence="1">
    <location>
        <begin position="1"/>
        <end position="29"/>
    </location>
</feature>
<proteinExistence type="predicted"/>
<comment type="caution">
    <text evidence="2">The sequence shown here is derived from an EMBL/GenBank/DDBJ whole genome shotgun (WGS) entry which is preliminary data.</text>
</comment>
<reference evidence="2 3" key="1">
    <citation type="journal article" date="2023" name="Commun. Biol.">
        <title>Reorganization of the ancestral sex-determining regions during the evolution of trioecy in Pleodorina starrii.</title>
        <authorList>
            <person name="Takahashi K."/>
            <person name="Suzuki S."/>
            <person name="Kawai-Toyooka H."/>
            <person name="Yamamoto K."/>
            <person name="Hamaji T."/>
            <person name="Ootsuki R."/>
            <person name="Yamaguchi H."/>
            <person name="Kawachi M."/>
            <person name="Higashiyama T."/>
            <person name="Nozaki H."/>
        </authorList>
    </citation>
    <scope>NUCLEOTIDE SEQUENCE [LARGE SCALE GENOMIC DNA]</scope>
    <source>
        <strain evidence="2 3">NIES-4479</strain>
    </source>
</reference>
<name>A0A9W6EZF7_9CHLO</name>
<sequence>MHPMGRESGTLGNERLNRSDGTEETSTTCGKVWEMQGRNGRAVKVPVRVGRSCARLSRQPAHPQHDVWLGWAGLGCKAPFVARRGAAEPLLWFVPVTLVYR</sequence>
<dbReference type="AlphaFoldDB" id="A0A9W6EZF7"/>
<dbReference type="Proteomes" id="UP001165080">
    <property type="component" value="Unassembled WGS sequence"/>
</dbReference>
<evidence type="ECO:0000313" key="3">
    <source>
        <dbReference type="Proteomes" id="UP001165080"/>
    </source>
</evidence>
<keyword evidence="3" id="KW-1185">Reference proteome</keyword>
<gene>
    <name evidence="2" type="primary">PLESTMB000568</name>
    <name evidence="2" type="ORF">PLESTB_000456600</name>
</gene>
<protein>
    <submittedName>
        <fullName evidence="2">Uncharacterized protein</fullName>
    </submittedName>
</protein>
<organism evidence="2 3">
    <name type="scientific">Pleodorina starrii</name>
    <dbReference type="NCBI Taxonomy" id="330485"/>
    <lineage>
        <taxon>Eukaryota</taxon>
        <taxon>Viridiplantae</taxon>
        <taxon>Chlorophyta</taxon>
        <taxon>core chlorophytes</taxon>
        <taxon>Chlorophyceae</taxon>
        <taxon>CS clade</taxon>
        <taxon>Chlamydomonadales</taxon>
        <taxon>Volvocaceae</taxon>
        <taxon>Pleodorina</taxon>
    </lineage>
</organism>
<evidence type="ECO:0000256" key="1">
    <source>
        <dbReference type="SAM" id="MobiDB-lite"/>
    </source>
</evidence>